<comment type="catalytic activity">
    <reaction evidence="9">
        <text>L-histidinol phosphate + 2-oxoglutarate = 3-(imidazol-4-yl)-2-oxopropyl phosphate + L-glutamate</text>
        <dbReference type="Rhea" id="RHEA:23744"/>
        <dbReference type="ChEBI" id="CHEBI:16810"/>
        <dbReference type="ChEBI" id="CHEBI:29985"/>
        <dbReference type="ChEBI" id="CHEBI:57766"/>
        <dbReference type="ChEBI" id="CHEBI:57980"/>
        <dbReference type="EC" id="2.6.1.9"/>
    </reaction>
</comment>
<dbReference type="RefSeq" id="WP_102238800.1">
    <property type="nucleotide sequence ID" value="NZ_BAAAIM010000004.1"/>
</dbReference>
<evidence type="ECO:0000256" key="3">
    <source>
        <dbReference type="ARBA" id="ARBA00011738"/>
    </source>
</evidence>
<evidence type="ECO:0000256" key="5">
    <source>
        <dbReference type="ARBA" id="ARBA00022605"/>
    </source>
</evidence>
<dbReference type="GO" id="GO:0000105">
    <property type="term" value="P:L-histidine biosynthetic process"/>
    <property type="evidence" value="ECO:0007669"/>
    <property type="project" value="UniProtKB-UniRule"/>
</dbReference>
<evidence type="ECO:0000313" key="13">
    <source>
        <dbReference type="Proteomes" id="UP000235598"/>
    </source>
</evidence>
<dbReference type="SUPFAM" id="SSF53383">
    <property type="entry name" value="PLP-dependent transferases"/>
    <property type="match status" value="1"/>
</dbReference>
<comment type="pathway">
    <text evidence="9">Amino-acid biosynthesis; L-histidine biosynthesis; L-histidine from 5-phospho-alpha-D-ribose 1-diphosphate: step 7/9.</text>
</comment>
<keyword evidence="5 9" id="KW-0028">Amino-acid biosynthesis</keyword>
<dbReference type="NCBIfam" id="TIGR01141">
    <property type="entry name" value="hisC"/>
    <property type="match status" value="1"/>
</dbReference>
<protein>
    <recommendedName>
        <fullName evidence="9">Histidinol-phosphate aminotransferase</fullName>
        <ecNumber evidence="9">2.6.1.9</ecNumber>
    </recommendedName>
    <alternativeName>
        <fullName evidence="9">Imidazole acetol-phosphate transaminase</fullName>
    </alternativeName>
</protein>
<dbReference type="EC" id="2.6.1.9" evidence="9"/>
<dbReference type="AlphaFoldDB" id="A0A2N6VP44"/>
<dbReference type="InterPro" id="IPR004839">
    <property type="entry name" value="Aminotransferase_I/II_large"/>
</dbReference>
<feature type="domain" description="Aminotransferase class I/classII large" evidence="10">
    <location>
        <begin position="26"/>
        <end position="362"/>
    </location>
</feature>
<dbReference type="Proteomes" id="UP000809290">
    <property type="component" value="Unassembled WGS sequence"/>
</dbReference>
<dbReference type="InterPro" id="IPR001917">
    <property type="entry name" value="Aminotrans_II_pyridoxalP_BS"/>
</dbReference>
<dbReference type="InterPro" id="IPR015424">
    <property type="entry name" value="PyrdxlP-dep_Trfase"/>
</dbReference>
<organism evidence="12 13">
    <name type="scientific">Brevibacterium paucivorans</name>
    <dbReference type="NCBI Taxonomy" id="170994"/>
    <lineage>
        <taxon>Bacteria</taxon>
        <taxon>Bacillati</taxon>
        <taxon>Actinomycetota</taxon>
        <taxon>Actinomycetes</taxon>
        <taxon>Micrococcales</taxon>
        <taxon>Brevibacteriaceae</taxon>
        <taxon>Brevibacterium</taxon>
    </lineage>
</organism>
<dbReference type="CDD" id="cd00609">
    <property type="entry name" value="AAT_like"/>
    <property type="match status" value="1"/>
</dbReference>
<dbReference type="EMBL" id="JAFBCP010000001">
    <property type="protein sequence ID" value="MBM7817140.1"/>
    <property type="molecule type" value="Genomic_DNA"/>
</dbReference>
<dbReference type="EMBL" id="PNHK01000002">
    <property type="protein sequence ID" value="PMD05783.1"/>
    <property type="molecule type" value="Genomic_DNA"/>
</dbReference>
<reference evidence="12 13" key="1">
    <citation type="submission" date="2017-09" db="EMBL/GenBank/DDBJ databases">
        <title>Bacterial strain isolated from the female urinary microbiota.</title>
        <authorList>
            <person name="Thomas-White K."/>
            <person name="Kumar N."/>
            <person name="Forster S."/>
            <person name="Putonti C."/>
            <person name="Lawley T."/>
            <person name="Wolfe A.J."/>
        </authorList>
    </citation>
    <scope>NUCLEOTIDE SEQUENCE [LARGE SCALE GENOMIC DNA]</scope>
    <source>
        <strain evidence="12 13">UMB1301</strain>
    </source>
</reference>
<proteinExistence type="inferred from homology"/>
<evidence type="ECO:0000256" key="8">
    <source>
        <dbReference type="ARBA" id="ARBA00023102"/>
    </source>
</evidence>
<dbReference type="InterPro" id="IPR015422">
    <property type="entry name" value="PyrdxlP-dep_Trfase_small"/>
</dbReference>
<keyword evidence="14" id="KW-1185">Reference proteome</keyword>
<keyword evidence="7 9" id="KW-0663">Pyridoxal phosphate</keyword>
<evidence type="ECO:0000256" key="6">
    <source>
        <dbReference type="ARBA" id="ARBA00022679"/>
    </source>
</evidence>
<dbReference type="OrthoDB" id="9809616at2"/>
<dbReference type="NCBIfam" id="NF002877">
    <property type="entry name" value="PRK03317.1"/>
    <property type="match status" value="1"/>
</dbReference>
<evidence type="ECO:0000256" key="2">
    <source>
        <dbReference type="ARBA" id="ARBA00007970"/>
    </source>
</evidence>
<evidence type="ECO:0000313" key="11">
    <source>
        <dbReference type="EMBL" id="MBM7817140.1"/>
    </source>
</evidence>
<dbReference type="PANTHER" id="PTHR42885">
    <property type="entry name" value="HISTIDINOL-PHOSPHATE AMINOTRANSFERASE-RELATED"/>
    <property type="match status" value="1"/>
</dbReference>
<dbReference type="HAMAP" id="MF_01023">
    <property type="entry name" value="HisC_aminotrans_2"/>
    <property type="match status" value="1"/>
</dbReference>
<dbReference type="UniPathway" id="UPA00031">
    <property type="reaction ID" value="UER00012"/>
</dbReference>
<dbReference type="PROSITE" id="PS00599">
    <property type="entry name" value="AA_TRANSFER_CLASS_2"/>
    <property type="match status" value="1"/>
</dbReference>
<dbReference type="GO" id="GO:0030170">
    <property type="term" value="F:pyridoxal phosphate binding"/>
    <property type="evidence" value="ECO:0007669"/>
    <property type="project" value="InterPro"/>
</dbReference>
<comment type="subunit">
    <text evidence="3 9">Homodimer.</text>
</comment>
<gene>
    <name evidence="9" type="primary">hisC</name>
    <name evidence="12" type="ORF">CJ199_07235</name>
    <name evidence="11" type="ORF">JOE56_001834</name>
</gene>
<sequence length="376" mass="41315">MVENLPVRNDLRGAKPYGAPVHDVPVRLNVNENSYDVPPVVVEALQKNLGEQLQHLNRYPDREFTRLRELLSQYLSTVLQKQGNGELTQIPPEWIWAANGSNEVLSHIVQAFAGPGRTGLGFEPSYSMHPLITTSTGATWIKASRNDDFTLDVDTAVNAVRENKPDITFICTPNNPTGCSTPIQVVEAVLEETAGIVIVDEAYAEFARPGFQTALDLLPDNPRLVVSRTMSKAFAFAGARVGYAVAHPDFIDVLRLVRLPYHLSRLTQVAACAALEHTPALLENVERLVESRNTMSQALTELGYSVVSSDSNFLMFGNVTDPQAMFEALLAHGVLVRNNGIPGHLRVNAGTDFETTEFIRAITDVTRTHPHLQGQA</sequence>
<reference evidence="11 14" key="2">
    <citation type="submission" date="2021-01" db="EMBL/GenBank/DDBJ databases">
        <title>Sequencing the genomes of 1000 actinobacteria strains.</title>
        <authorList>
            <person name="Klenk H.-P."/>
        </authorList>
    </citation>
    <scope>NUCLEOTIDE SEQUENCE [LARGE SCALE GENOMIC DNA]</scope>
    <source>
        <strain evidence="11 14">DSM 13657</strain>
    </source>
</reference>
<evidence type="ECO:0000256" key="7">
    <source>
        <dbReference type="ARBA" id="ARBA00022898"/>
    </source>
</evidence>
<keyword evidence="4 9" id="KW-0032">Aminotransferase</keyword>
<evidence type="ECO:0000256" key="9">
    <source>
        <dbReference type="HAMAP-Rule" id="MF_01023"/>
    </source>
</evidence>
<keyword evidence="6 9" id="KW-0808">Transferase</keyword>
<evidence type="ECO:0000256" key="4">
    <source>
        <dbReference type="ARBA" id="ARBA00022576"/>
    </source>
</evidence>
<accession>A0A2N6VP44</accession>
<dbReference type="PANTHER" id="PTHR42885:SF2">
    <property type="entry name" value="HISTIDINOL-PHOSPHATE AMINOTRANSFERASE"/>
    <property type="match status" value="1"/>
</dbReference>
<evidence type="ECO:0000313" key="12">
    <source>
        <dbReference type="EMBL" id="PMD05783.1"/>
    </source>
</evidence>
<dbReference type="GO" id="GO:0004400">
    <property type="term" value="F:histidinol-phosphate transaminase activity"/>
    <property type="evidence" value="ECO:0007669"/>
    <property type="project" value="UniProtKB-UniRule"/>
</dbReference>
<evidence type="ECO:0000313" key="14">
    <source>
        <dbReference type="Proteomes" id="UP000809290"/>
    </source>
</evidence>
<dbReference type="InterPro" id="IPR015421">
    <property type="entry name" value="PyrdxlP-dep_Trfase_major"/>
</dbReference>
<dbReference type="Proteomes" id="UP000235598">
    <property type="component" value="Unassembled WGS sequence"/>
</dbReference>
<name>A0A2N6VP44_9MICO</name>
<evidence type="ECO:0000259" key="10">
    <source>
        <dbReference type="Pfam" id="PF00155"/>
    </source>
</evidence>
<dbReference type="Gene3D" id="3.40.640.10">
    <property type="entry name" value="Type I PLP-dependent aspartate aminotransferase-like (Major domain)"/>
    <property type="match status" value="1"/>
</dbReference>
<comment type="cofactor">
    <cofactor evidence="1 9">
        <name>pyridoxal 5'-phosphate</name>
        <dbReference type="ChEBI" id="CHEBI:597326"/>
    </cofactor>
</comment>
<comment type="caution">
    <text evidence="12">The sequence shown here is derived from an EMBL/GenBank/DDBJ whole genome shotgun (WGS) entry which is preliminary data.</text>
</comment>
<feature type="modified residue" description="N6-(pyridoxal phosphate)lysine" evidence="9">
    <location>
        <position position="232"/>
    </location>
</feature>
<comment type="similarity">
    <text evidence="2 9">Belongs to the class-II pyridoxal-phosphate-dependent aminotransferase family. Histidinol-phosphate aminotransferase subfamily.</text>
</comment>
<keyword evidence="8 9" id="KW-0368">Histidine biosynthesis</keyword>
<dbReference type="Pfam" id="PF00155">
    <property type="entry name" value="Aminotran_1_2"/>
    <property type="match status" value="1"/>
</dbReference>
<dbReference type="InterPro" id="IPR005861">
    <property type="entry name" value="HisP_aminotrans"/>
</dbReference>
<evidence type="ECO:0000256" key="1">
    <source>
        <dbReference type="ARBA" id="ARBA00001933"/>
    </source>
</evidence>
<dbReference type="Gene3D" id="3.90.1150.10">
    <property type="entry name" value="Aspartate Aminotransferase, domain 1"/>
    <property type="match status" value="1"/>
</dbReference>